<proteinExistence type="predicted"/>
<reference evidence="2" key="2">
    <citation type="submission" date="2020-06" db="EMBL/GenBank/DDBJ databases">
        <authorList>
            <person name="Sheffer M."/>
        </authorList>
    </citation>
    <scope>NUCLEOTIDE SEQUENCE</scope>
</reference>
<evidence type="ECO:0000313" key="2">
    <source>
        <dbReference type="EMBL" id="KAF8781841.1"/>
    </source>
</evidence>
<organism evidence="2 3">
    <name type="scientific">Argiope bruennichi</name>
    <name type="common">Wasp spider</name>
    <name type="synonym">Aranea bruennichi</name>
    <dbReference type="NCBI Taxonomy" id="94029"/>
    <lineage>
        <taxon>Eukaryota</taxon>
        <taxon>Metazoa</taxon>
        <taxon>Ecdysozoa</taxon>
        <taxon>Arthropoda</taxon>
        <taxon>Chelicerata</taxon>
        <taxon>Arachnida</taxon>
        <taxon>Araneae</taxon>
        <taxon>Araneomorphae</taxon>
        <taxon>Entelegynae</taxon>
        <taxon>Araneoidea</taxon>
        <taxon>Araneidae</taxon>
        <taxon>Argiope</taxon>
    </lineage>
</organism>
<evidence type="ECO:0000256" key="1">
    <source>
        <dbReference type="SAM" id="Phobius"/>
    </source>
</evidence>
<protein>
    <submittedName>
        <fullName evidence="2">Uncharacterized protein</fullName>
    </submittedName>
</protein>
<feature type="transmembrane region" description="Helical" evidence="1">
    <location>
        <begin position="7"/>
        <end position="31"/>
    </location>
</feature>
<keyword evidence="1" id="KW-0812">Transmembrane</keyword>
<comment type="caution">
    <text evidence="2">The sequence shown here is derived from an EMBL/GenBank/DDBJ whole genome shotgun (WGS) entry which is preliminary data.</text>
</comment>
<sequence length="217" mass="24965">MSSLGLLNFYLILIVVLVVVLFVLVIILILFRDSFQVFCCCKSLDSSEVDVAYGLRNPAFDDHGGKNLSSFVGIEINSCCQRQKNHRIQQQSRCLARTTTFQRHGGHGIATFLRRSRETRALQVQLAIFTISKRKVDFINRYSCQQPKTFLDGIFRDKCFGPLFITISEGSIRELAIHQSGGYQKKKLHRWKQWHATSFHHQRRRFGKGRATSESSH</sequence>
<dbReference type="AlphaFoldDB" id="A0A8T0EVR7"/>
<keyword evidence="1" id="KW-0472">Membrane</keyword>
<keyword evidence="1" id="KW-1133">Transmembrane helix</keyword>
<reference evidence="2" key="1">
    <citation type="journal article" date="2020" name="bioRxiv">
        <title>Chromosome-level reference genome of the European wasp spider Argiope bruennichi: a resource for studies on range expansion and evolutionary adaptation.</title>
        <authorList>
            <person name="Sheffer M.M."/>
            <person name="Hoppe A."/>
            <person name="Krehenwinkel H."/>
            <person name="Uhl G."/>
            <person name="Kuss A.W."/>
            <person name="Jensen L."/>
            <person name="Jensen C."/>
            <person name="Gillespie R.G."/>
            <person name="Hoff K.J."/>
            <person name="Prost S."/>
        </authorList>
    </citation>
    <scope>NUCLEOTIDE SEQUENCE</scope>
</reference>
<evidence type="ECO:0000313" key="3">
    <source>
        <dbReference type="Proteomes" id="UP000807504"/>
    </source>
</evidence>
<keyword evidence="3" id="KW-1185">Reference proteome</keyword>
<gene>
    <name evidence="2" type="ORF">HNY73_012191</name>
</gene>
<dbReference type="EMBL" id="JABXBU010001863">
    <property type="protein sequence ID" value="KAF8781841.1"/>
    <property type="molecule type" value="Genomic_DNA"/>
</dbReference>
<accession>A0A8T0EVR7</accession>
<dbReference type="Proteomes" id="UP000807504">
    <property type="component" value="Unassembled WGS sequence"/>
</dbReference>
<name>A0A8T0EVR7_ARGBR</name>